<dbReference type="CDD" id="cd04476">
    <property type="entry name" value="RPA1_DBD_C"/>
    <property type="match status" value="1"/>
</dbReference>
<dbReference type="InterPro" id="IPR013955">
    <property type="entry name" value="Rep_factor-A_C"/>
</dbReference>
<evidence type="ECO:0000313" key="10">
    <source>
        <dbReference type="Proteomes" id="UP000886595"/>
    </source>
</evidence>
<dbReference type="SUPFAM" id="SSF50249">
    <property type="entry name" value="Nucleic acid-binding proteins"/>
    <property type="match status" value="2"/>
</dbReference>
<feature type="compositionally biased region" description="Acidic residues" evidence="6">
    <location>
        <begin position="525"/>
        <end position="537"/>
    </location>
</feature>
<feature type="compositionally biased region" description="Polar residues" evidence="6">
    <location>
        <begin position="550"/>
        <end position="567"/>
    </location>
</feature>
<evidence type="ECO:0000256" key="6">
    <source>
        <dbReference type="SAM" id="MobiDB-lite"/>
    </source>
</evidence>
<keyword evidence="5" id="KW-0238">DNA-binding</keyword>
<evidence type="ECO:0000256" key="4">
    <source>
        <dbReference type="ARBA" id="ARBA00022833"/>
    </source>
</evidence>
<dbReference type="Proteomes" id="UP000886595">
    <property type="component" value="Unassembled WGS sequence"/>
</dbReference>
<feature type="compositionally biased region" description="Polar residues" evidence="6">
    <location>
        <begin position="451"/>
        <end position="478"/>
    </location>
</feature>
<evidence type="ECO:0000256" key="2">
    <source>
        <dbReference type="ARBA" id="ARBA00022723"/>
    </source>
</evidence>
<evidence type="ECO:0000313" key="9">
    <source>
        <dbReference type="EMBL" id="KAG2254506.1"/>
    </source>
</evidence>
<feature type="domain" description="Replication protein A 70 kDa DNA-binding subunit B/D first OB fold" evidence="7">
    <location>
        <begin position="13"/>
        <end position="111"/>
    </location>
</feature>
<keyword evidence="2" id="KW-0479">Metal-binding</keyword>
<evidence type="ECO:0008006" key="11">
    <source>
        <dbReference type="Google" id="ProtNLM"/>
    </source>
</evidence>
<keyword evidence="3" id="KW-0863">Zinc-finger</keyword>
<dbReference type="Gene3D" id="2.40.50.140">
    <property type="entry name" value="Nucleic acid-binding proteins"/>
    <property type="match status" value="2"/>
</dbReference>
<gene>
    <name evidence="9" type="ORF">Bca52824_084642</name>
</gene>
<dbReference type="InterPro" id="IPR012340">
    <property type="entry name" value="NA-bd_OB-fold"/>
</dbReference>
<accession>A0A8X7TUZ4</accession>
<sequence>MAMVQATKNRVSFIRQLRPCKDTWRIEVRIVRLWRNYNRDSGNTIEMVFADKEGTRIHAQVGEQLINKFEGKLTEGDAKVIQLFKLYDAMGDYRTTAHPYKIGFFQTTFVGPADDFPSEVPEKYLVNYSDIIDGKLDNTRLVDVIGQIVNFGSLENKVIKGKDNLRLLIELRDQHLPNDSLALTNNDSSQWSVGSATSVRARFFVTNERLTIREIIDSELAGQYVVVATIEAVDLEKSWYYIACNLCNRKVVSKGDDFDAIDNHVELNPRYNCMACKKDVEHVIHCYYLVLRVSDESKAKSKFLLFNNAAQKLMRRPAFELVQEAAEENPYFLPQSLTDLIGRQVLFWITIRSDGLKERNSTYVVDYLVDDAEMIQHFHPHNMVVRNITQKSSITDVSPSPSIQNPFRVPLENITNQVFDPLFHPSSRIGSQEGIQRSTTISARKRKTLGSPPSVNSKTRQTKARQGSNMTGQSNQTLPRLFVTDANPEAIQRPFQQTETNQFVPPPRFIVENHPEAYNNRYEMESDSETENEDDENQTYTNYPAGESLITPSPQHIPQQTNHTICS</sequence>
<dbReference type="PANTHER" id="PTHR47165">
    <property type="entry name" value="OS03G0429900 PROTEIN"/>
    <property type="match status" value="1"/>
</dbReference>
<feature type="domain" description="Replication factor A C-terminal" evidence="8">
    <location>
        <begin position="226"/>
        <end position="359"/>
    </location>
</feature>
<dbReference type="OrthoDB" id="1113693at2759"/>
<feature type="region of interest" description="Disordered" evidence="6">
    <location>
        <begin position="523"/>
        <end position="567"/>
    </location>
</feature>
<feature type="region of interest" description="Disordered" evidence="6">
    <location>
        <begin position="425"/>
        <end position="479"/>
    </location>
</feature>
<evidence type="ECO:0000256" key="1">
    <source>
        <dbReference type="ARBA" id="ARBA00005690"/>
    </source>
</evidence>
<name>A0A8X7TUZ4_BRACI</name>
<dbReference type="InterPro" id="IPR003871">
    <property type="entry name" value="RFA1B/D_OB_1st"/>
</dbReference>
<dbReference type="Pfam" id="PF08646">
    <property type="entry name" value="Rep_fac-A_C"/>
    <property type="match status" value="1"/>
</dbReference>
<keyword evidence="10" id="KW-1185">Reference proteome</keyword>
<evidence type="ECO:0000256" key="3">
    <source>
        <dbReference type="ARBA" id="ARBA00022771"/>
    </source>
</evidence>
<reference evidence="9 10" key="1">
    <citation type="submission" date="2020-02" db="EMBL/GenBank/DDBJ databases">
        <authorList>
            <person name="Ma Q."/>
            <person name="Huang Y."/>
            <person name="Song X."/>
            <person name="Pei D."/>
        </authorList>
    </citation>
    <scope>NUCLEOTIDE SEQUENCE [LARGE SCALE GENOMIC DNA]</scope>
    <source>
        <strain evidence="9">Sxm20200214</strain>
        <tissue evidence="9">Leaf</tissue>
    </source>
</reference>
<evidence type="ECO:0000259" key="8">
    <source>
        <dbReference type="Pfam" id="PF08646"/>
    </source>
</evidence>
<dbReference type="CDD" id="cd04480">
    <property type="entry name" value="RPA1_DBD_A_like"/>
    <property type="match status" value="1"/>
</dbReference>
<dbReference type="PANTHER" id="PTHR47165:SF4">
    <property type="entry name" value="OS03G0429900 PROTEIN"/>
    <property type="match status" value="1"/>
</dbReference>
<dbReference type="EMBL" id="JAAMPC010000016">
    <property type="protein sequence ID" value="KAG2254506.1"/>
    <property type="molecule type" value="Genomic_DNA"/>
</dbReference>
<feature type="compositionally biased region" description="Polar residues" evidence="6">
    <location>
        <begin position="428"/>
        <end position="442"/>
    </location>
</feature>
<proteinExistence type="inferred from homology"/>
<dbReference type="InterPro" id="IPR047192">
    <property type="entry name" value="Euk_RPA1_DBD_C"/>
</dbReference>
<evidence type="ECO:0000256" key="5">
    <source>
        <dbReference type="ARBA" id="ARBA00023125"/>
    </source>
</evidence>
<dbReference type="Pfam" id="PF02721">
    <property type="entry name" value="DUF223"/>
    <property type="match status" value="1"/>
</dbReference>
<comment type="similarity">
    <text evidence="1">Belongs to the replication factor A protein 1 family.</text>
</comment>
<comment type="caution">
    <text evidence="9">The sequence shown here is derived from an EMBL/GenBank/DDBJ whole genome shotgun (WGS) entry which is preliminary data.</text>
</comment>
<keyword evidence="4" id="KW-0862">Zinc</keyword>
<dbReference type="GO" id="GO:0008270">
    <property type="term" value="F:zinc ion binding"/>
    <property type="evidence" value="ECO:0007669"/>
    <property type="project" value="UniProtKB-KW"/>
</dbReference>
<dbReference type="AlphaFoldDB" id="A0A8X7TUZ4"/>
<protein>
    <recommendedName>
        <fullName evidence="11">DUF223 domain-containing protein</fullName>
    </recommendedName>
</protein>
<dbReference type="GO" id="GO:0003677">
    <property type="term" value="F:DNA binding"/>
    <property type="evidence" value="ECO:0007669"/>
    <property type="project" value="UniProtKB-KW"/>
</dbReference>
<evidence type="ECO:0000259" key="7">
    <source>
        <dbReference type="Pfam" id="PF02721"/>
    </source>
</evidence>
<organism evidence="9 10">
    <name type="scientific">Brassica carinata</name>
    <name type="common">Ethiopian mustard</name>
    <name type="synonym">Abyssinian cabbage</name>
    <dbReference type="NCBI Taxonomy" id="52824"/>
    <lineage>
        <taxon>Eukaryota</taxon>
        <taxon>Viridiplantae</taxon>
        <taxon>Streptophyta</taxon>
        <taxon>Embryophyta</taxon>
        <taxon>Tracheophyta</taxon>
        <taxon>Spermatophyta</taxon>
        <taxon>Magnoliopsida</taxon>
        <taxon>eudicotyledons</taxon>
        <taxon>Gunneridae</taxon>
        <taxon>Pentapetalae</taxon>
        <taxon>rosids</taxon>
        <taxon>malvids</taxon>
        <taxon>Brassicales</taxon>
        <taxon>Brassicaceae</taxon>
        <taxon>Brassiceae</taxon>
        <taxon>Brassica</taxon>
    </lineage>
</organism>